<gene>
    <name evidence="1" type="ORF">AAW31_02035</name>
</gene>
<accession>A0A0F7K9E4</accession>
<keyword evidence="2" id="KW-1185">Reference proteome</keyword>
<dbReference type="EMBL" id="CP011451">
    <property type="protein sequence ID" value="AKH36855.1"/>
    <property type="molecule type" value="Genomic_DNA"/>
</dbReference>
<evidence type="ECO:0000313" key="2">
    <source>
        <dbReference type="Proteomes" id="UP000034156"/>
    </source>
</evidence>
<reference evidence="1 2" key="2">
    <citation type="journal article" date="2016" name="Genome Announc.">
        <title>Genome Sequence of Nitrosomonas communis Strain Nm2, a Mesophilic Ammonia-Oxidizing Bacterium Isolated from Mediterranean Soil.</title>
        <authorList>
            <person name="Kozlowski J.A."/>
            <person name="Kits K.D."/>
            <person name="Stein L.Y."/>
        </authorList>
    </citation>
    <scope>NUCLEOTIDE SEQUENCE [LARGE SCALE GENOMIC DNA]</scope>
    <source>
        <strain evidence="1 2">Nm2</strain>
    </source>
</reference>
<dbReference type="KEGG" id="nco:AAW31_02035"/>
<protein>
    <submittedName>
        <fullName evidence="1">Uncharacterized protein</fullName>
    </submittedName>
</protein>
<dbReference type="Proteomes" id="UP000034156">
    <property type="component" value="Chromosome"/>
</dbReference>
<reference evidence="2" key="1">
    <citation type="submission" date="2015-05" db="EMBL/GenBank/DDBJ databases">
        <title>Draft genome of Nitrosomonas communis strain Nm2.</title>
        <authorList>
            <person name="Kozlowski J.A."/>
            <person name="Kits K.D."/>
            <person name="Stein L.Y."/>
        </authorList>
    </citation>
    <scope>NUCLEOTIDE SEQUENCE [LARGE SCALE GENOMIC DNA]</scope>
    <source>
        <strain evidence="2">Nm2</strain>
    </source>
</reference>
<dbReference type="AlphaFoldDB" id="A0A0F7K9E4"/>
<proteinExistence type="predicted"/>
<sequence length="61" mass="7011">MTKTLRYFLNGIGSIMDICPDTNRYSHIAPKLSANDRMRKAWECTGQQIKCAAKQFSDEQK</sequence>
<dbReference type="PATRIC" id="fig|44574.3.peg.485"/>
<name>A0A0F7K9E4_9PROT</name>
<organism evidence="1 2">
    <name type="scientific">Nitrosomonas communis</name>
    <dbReference type="NCBI Taxonomy" id="44574"/>
    <lineage>
        <taxon>Bacteria</taxon>
        <taxon>Pseudomonadati</taxon>
        <taxon>Pseudomonadota</taxon>
        <taxon>Betaproteobacteria</taxon>
        <taxon>Nitrosomonadales</taxon>
        <taxon>Nitrosomonadaceae</taxon>
        <taxon>Nitrosomonas</taxon>
    </lineage>
</organism>
<evidence type="ECO:0000313" key="1">
    <source>
        <dbReference type="EMBL" id="AKH36855.1"/>
    </source>
</evidence>